<keyword evidence="8" id="KW-1185">Reference proteome</keyword>
<dbReference type="GO" id="GO:0008233">
    <property type="term" value="F:peptidase activity"/>
    <property type="evidence" value="ECO:0007669"/>
    <property type="project" value="UniProtKB-KW"/>
</dbReference>
<dbReference type="GO" id="GO:0006508">
    <property type="term" value="P:proteolysis"/>
    <property type="evidence" value="ECO:0007669"/>
    <property type="project" value="UniProtKB-KW"/>
</dbReference>
<evidence type="ECO:0000256" key="3">
    <source>
        <dbReference type="ARBA" id="ARBA00022723"/>
    </source>
</evidence>
<dbReference type="PANTHER" id="PTHR45962">
    <property type="entry name" value="N-FATTY-ACYL-AMINO ACID SYNTHASE/HYDROLASE PM20D1"/>
    <property type="match status" value="1"/>
</dbReference>
<keyword evidence="2" id="KW-0645">Protease</keyword>
<name>A0A0M0LQ03_9EUKA</name>
<dbReference type="AlphaFoldDB" id="A0A0M0LQ03"/>
<comment type="caution">
    <text evidence="7">The sequence shown here is derived from an EMBL/GenBank/DDBJ whole genome shotgun (WGS) entry which is preliminary data.</text>
</comment>
<dbReference type="SUPFAM" id="SSF53187">
    <property type="entry name" value="Zn-dependent exopeptidases"/>
    <property type="match status" value="1"/>
</dbReference>
<evidence type="ECO:0000313" key="8">
    <source>
        <dbReference type="Proteomes" id="UP000037460"/>
    </source>
</evidence>
<protein>
    <submittedName>
        <fullName evidence="7">Peptidase m20</fullName>
    </submittedName>
</protein>
<evidence type="ECO:0000313" key="7">
    <source>
        <dbReference type="EMBL" id="KOO52818.1"/>
    </source>
</evidence>
<organism evidence="7 8">
    <name type="scientific">Chrysochromulina tobinii</name>
    <dbReference type="NCBI Taxonomy" id="1460289"/>
    <lineage>
        <taxon>Eukaryota</taxon>
        <taxon>Haptista</taxon>
        <taxon>Haptophyta</taxon>
        <taxon>Prymnesiophyceae</taxon>
        <taxon>Prymnesiales</taxon>
        <taxon>Chrysochromulinaceae</taxon>
        <taxon>Chrysochromulina</taxon>
    </lineage>
</organism>
<proteinExistence type="inferred from homology"/>
<dbReference type="Gene3D" id="3.30.70.360">
    <property type="match status" value="1"/>
</dbReference>
<comment type="similarity">
    <text evidence="1">Belongs to the peptidase M20A family.</text>
</comment>
<sequence>MAFAQLGRGCGLHCGGYDCGRTHVDVTAPGYLRGVAMPSLRVALLFALVATATAAVTEPTESTGITAVSRYLRYLQLSFTSLLVVVVARTLLIAPPDYTAAAASQADPEALARILAKKDAMAERLSAALRLETVSYDKEDASVTEQMRRKSEDALRDLHQHLERSFPLVRRHLKREVINEFSLVYEWEGSDASELPYAVYAHLDVVPAGERAGWKDAMGLPVDAFGGAVREGEIWGRGAIDDKQAVLGQLEAVEDLLASGFKPRRTVYLCFGHDEETGGQEGARWIAEHLYSKGARLEFLLDEGLFVISGVLPLCRRPIAMVCLAEKGFLTLRLSIDPTKTGPTAGTPLPGLGAPGHASMPPDESSIGVLARAVSKLEKSPFPTHFNAAHRLFSALGGAGGPWSVVAANLWLFNPLLRLVLAAKPKTATLVRTTTALTVFKAGEKSNVLPANAYALVNHRLHPSDTIASVIARDRAVIDDPRIQIEIEASNEPSLVSQSDHPAFRAIGATVRELFPEALVAPGLFVAGSDSKHFEAVERRAPGFCPQIYRFNPIALSSEETAMFHGYNERIGVEAHAKNVAFMRSLHVRTQSRNATSN</sequence>
<keyword evidence="3" id="KW-0479">Metal-binding</keyword>
<dbReference type="InterPro" id="IPR011650">
    <property type="entry name" value="Peptidase_M20_dimer"/>
</dbReference>
<dbReference type="PANTHER" id="PTHR45962:SF1">
    <property type="entry name" value="N-FATTY-ACYL-AMINO ACID SYNTHASE_HYDROLASE PM20D1"/>
    <property type="match status" value="1"/>
</dbReference>
<keyword evidence="5" id="KW-0862">Zinc</keyword>
<dbReference type="Gene3D" id="1.10.150.900">
    <property type="match status" value="1"/>
</dbReference>
<evidence type="ECO:0000259" key="6">
    <source>
        <dbReference type="Pfam" id="PF07687"/>
    </source>
</evidence>
<keyword evidence="4" id="KW-0378">Hydrolase</keyword>
<feature type="domain" description="Peptidase M20 dimerisation" evidence="6">
    <location>
        <begin position="353"/>
        <end position="479"/>
    </location>
</feature>
<evidence type="ECO:0000256" key="2">
    <source>
        <dbReference type="ARBA" id="ARBA00022670"/>
    </source>
</evidence>
<dbReference type="InterPro" id="IPR002933">
    <property type="entry name" value="Peptidase_M20"/>
</dbReference>
<evidence type="ECO:0000256" key="4">
    <source>
        <dbReference type="ARBA" id="ARBA00022801"/>
    </source>
</evidence>
<dbReference type="Pfam" id="PF01546">
    <property type="entry name" value="Peptidase_M20"/>
    <property type="match status" value="1"/>
</dbReference>
<dbReference type="GO" id="GO:0046872">
    <property type="term" value="F:metal ion binding"/>
    <property type="evidence" value="ECO:0007669"/>
    <property type="project" value="UniProtKB-KW"/>
</dbReference>
<dbReference type="OrthoDB" id="3064516at2759"/>
<evidence type="ECO:0000256" key="5">
    <source>
        <dbReference type="ARBA" id="ARBA00022833"/>
    </source>
</evidence>
<dbReference type="SUPFAM" id="SSF55031">
    <property type="entry name" value="Bacterial exopeptidase dimerisation domain"/>
    <property type="match status" value="1"/>
</dbReference>
<dbReference type="Gene3D" id="3.40.630.10">
    <property type="entry name" value="Zn peptidases"/>
    <property type="match status" value="1"/>
</dbReference>
<gene>
    <name evidence="7" type="ORF">Ctob_013252</name>
</gene>
<evidence type="ECO:0000256" key="1">
    <source>
        <dbReference type="ARBA" id="ARBA00006247"/>
    </source>
</evidence>
<dbReference type="InterPro" id="IPR036264">
    <property type="entry name" value="Bact_exopeptidase_dim_dom"/>
</dbReference>
<accession>A0A0M0LQ03</accession>
<dbReference type="InterPro" id="IPR047177">
    <property type="entry name" value="Pept_M20A"/>
</dbReference>
<dbReference type="Pfam" id="PF07687">
    <property type="entry name" value="M20_dimer"/>
    <property type="match status" value="1"/>
</dbReference>
<dbReference type="EMBL" id="JWZX01000491">
    <property type="protein sequence ID" value="KOO52818.1"/>
    <property type="molecule type" value="Genomic_DNA"/>
</dbReference>
<dbReference type="Proteomes" id="UP000037460">
    <property type="component" value="Unassembled WGS sequence"/>
</dbReference>
<reference evidence="8" key="1">
    <citation type="journal article" date="2015" name="PLoS Genet.">
        <title>Genome Sequence and Transcriptome Analyses of Chrysochromulina tobin: Metabolic Tools for Enhanced Algal Fitness in the Prominent Order Prymnesiales (Haptophyceae).</title>
        <authorList>
            <person name="Hovde B.T."/>
            <person name="Deodato C.R."/>
            <person name="Hunsperger H.M."/>
            <person name="Ryken S.A."/>
            <person name="Yost W."/>
            <person name="Jha R.K."/>
            <person name="Patterson J."/>
            <person name="Monnat R.J. Jr."/>
            <person name="Barlow S.B."/>
            <person name="Starkenburg S.R."/>
            <person name="Cattolico R.A."/>
        </authorList>
    </citation>
    <scope>NUCLEOTIDE SEQUENCE</scope>
    <source>
        <strain evidence="8">CCMP291</strain>
    </source>
</reference>